<dbReference type="RefSeq" id="WP_272102366.1">
    <property type="nucleotide sequence ID" value="NZ_JAQNDK010000005.1"/>
</dbReference>
<evidence type="ECO:0000313" key="3">
    <source>
        <dbReference type="Proteomes" id="UP001217485"/>
    </source>
</evidence>
<dbReference type="EMBL" id="JAQNDK010000005">
    <property type="protein sequence ID" value="MDC0684242.1"/>
    <property type="molecule type" value="Genomic_DNA"/>
</dbReference>
<evidence type="ECO:0000313" key="2">
    <source>
        <dbReference type="EMBL" id="MDC0684242.1"/>
    </source>
</evidence>
<sequence length="109" mass="11890">MSDKTNEEIYRAYLLGYACTGDASKVAVLQDARPLTSVIAAALALAERDRQASEPPDTWDSLSGRLQAMFDEFDPHGYDLAGGGDESLEDEDEDEEEDEDEDGDEPIAS</sequence>
<feature type="region of interest" description="Disordered" evidence="1">
    <location>
        <begin position="73"/>
        <end position="109"/>
    </location>
</feature>
<gene>
    <name evidence="2" type="ORF">POL72_41350</name>
</gene>
<feature type="region of interest" description="Disordered" evidence="1">
    <location>
        <begin position="47"/>
        <end position="66"/>
    </location>
</feature>
<protein>
    <submittedName>
        <fullName evidence="2">Uncharacterized protein</fullName>
    </submittedName>
</protein>
<organism evidence="2 3">
    <name type="scientific">Sorangium atrum</name>
    <dbReference type="NCBI Taxonomy" id="2995308"/>
    <lineage>
        <taxon>Bacteria</taxon>
        <taxon>Pseudomonadati</taxon>
        <taxon>Myxococcota</taxon>
        <taxon>Polyangia</taxon>
        <taxon>Polyangiales</taxon>
        <taxon>Polyangiaceae</taxon>
        <taxon>Sorangium</taxon>
    </lineage>
</organism>
<accession>A0ABT5CCS1</accession>
<keyword evidence="3" id="KW-1185">Reference proteome</keyword>
<dbReference type="Proteomes" id="UP001217485">
    <property type="component" value="Unassembled WGS sequence"/>
</dbReference>
<comment type="caution">
    <text evidence="2">The sequence shown here is derived from an EMBL/GenBank/DDBJ whole genome shotgun (WGS) entry which is preliminary data.</text>
</comment>
<name>A0ABT5CCS1_9BACT</name>
<evidence type="ECO:0000256" key="1">
    <source>
        <dbReference type="SAM" id="MobiDB-lite"/>
    </source>
</evidence>
<proteinExistence type="predicted"/>
<reference evidence="2 3" key="1">
    <citation type="submission" date="2023-01" db="EMBL/GenBank/DDBJ databases">
        <title>Minimal conservation of predation-associated metabolite biosynthetic gene clusters underscores biosynthetic potential of Myxococcota including descriptions for ten novel species: Archangium lansinium sp. nov., Myxococcus landrumus sp. nov., Nannocystis bai.</title>
        <authorList>
            <person name="Ahearne A."/>
            <person name="Stevens C."/>
            <person name="Dowd S."/>
        </authorList>
    </citation>
    <scope>NUCLEOTIDE SEQUENCE [LARGE SCALE GENOMIC DNA]</scope>
    <source>
        <strain evidence="2 3">WIWO2</strain>
    </source>
</reference>
<feature type="compositionally biased region" description="Acidic residues" evidence="1">
    <location>
        <begin position="86"/>
        <end position="109"/>
    </location>
</feature>